<proteinExistence type="predicted"/>
<dbReference type="Proteomes" id="UP000522081">
    <property type="component" value="Unassembled WGS sequence"/>
</dbReference>
<protein>
    <recommendedName>
        <fullName evidence="1">Rhodanese domain-containing protein</fullName>
    </recommendedName>
</protein>
<comment type="caution">
    <text evidence="2">The sequence shown here is derived from an EMBL/GenBank/DDBJ whole genome shotgun (WGS) entry which is preliminary data.</text>
</comment>
<dbReference type="AlphaFoldDB" id="A0A7Y9XWS6"/>
<dbReference type="InterPro" id="IPR001763">
    <property type="entry name" value="Rhodanese-like_dom"/>
</dbReference>
<gene>
    <name evidence="2" type="ORF">FHS75_000833</name>
</gene>
<organism evidence="2 3">
    <name type="scientific">Novosphingobium marinum</name>
    <dbReference type="NCBI Taxonomy" id="1514948"/>
    <lineage>
        <taxon>Bacteria</taxon>
        <taxon>Pseudomonadati</taxon>
        <taxon>Pseudomonadota</taxon>
        <taxon>Alphaproteobacteria</taxon>
        <taxon>Sphingomonadales</taxon>
        <taxon>Sphingomonadaceae</taxon>
        <taxon>Novosphingobium</taxon>
    </lineage>
</organism>
<dbReference type="EMBL" id="JACBZF010000001">
    <property type="protein sequence ID" value="NYH94528.1"/>
    <property type="molecule type" value="Genomic_DNA"/>
</dbReference>
<dbReference type="PROSITE" id="PS50206">
    <property type="entry name" value="RHODANESE_3"/>
    <property type="match status" value="1"/>
</dbReference>
<name>A0A7Y9XWS6_9SPHN</name>
<dbReference type="RefSeq" id="WP_342356000.1">
    <property type="nucleotide sequence ID" value="NZ_BMGF01000001.1"/>
</dbReference>
<feature type="domain" description="Rhodanese" evidence="1">
    <location>
        <begin position="34"/>
        <end position="75"/>
    </location>
</feature>
<evidence type="ECO:0000259" key="1">
    <source>
        <dbReference type="PROSITE" id="PS50206"/>
    </source>
</evidence>
<keyword evidence="3" id="KW-1185">Reference proteome</keyword>
<reference evidence="2 3" key="1">
    <citation type="submission" date="2020-07" db="EMBL/GenBank/DDBJ databases">
        <title>Genomic Encyclopedia of Type Strains, Phase IV (KMG-IV): sequencing the most valuable type-strain genomes for metagenomic binning, comparative biology and taxonomic classification.</title>
        <authorList>
            <person name="Goeker M."/>
        </authorList>
    </citation>
    <scope>NUCLEOTIDE SEQUENCE [LARGE SCALE GENOMIC DNA]</scope>
    <source>
        <strain evidence="2 3">DSM 29043</strain>
    </source>
</reference>
<dbReference type="Pfam" id="PF22262">
    <property type="entry name" value="DUF6950"/>
    <property type="match status" value="1"/>
</dbReference>
<accession>A0A7Y9XWS6</accession>
<dbReference type="InterPro" id="IPR053802">
    <property type="entry name" value="DUF6950"/>
</dbReference>
<sequence length="142" mass="15532">MKPKNPLVRRQEAVAATMERFRGKCFAFGSVDCAKMTAFHLRQLGHKVRLSKAGQYRSLKGAVGALKRLGYDTLPDAMDGHGFARIAPAFCLIGDIVSVRSEHPIGALAIAAGNGNFLGFHESHEMPTIMLIPEIETAWRVL</sequence>
<evidence type="ECO:0000313" key="2">
    <source>
        <dbReference type="EMBL" id="NYH94528.1"/>
    </source>
</evidence>
<evidence type="ECO:0000313" key="3">
    <source>
        <dbReference type="Proteomes" id="UP000522081"/>
    </source>
</evidence>